<reference evidence="1" key="1">
    <citation type="submission" date="2021-06" db="EMBL/GenBank/DDBJ databases">
        <title>Parelaphostrongylus tenuis whole genome reference sequence.</title>
        <authorList>
            <person name="Garwood T.J."/>
            <person name="Larsen P.A."/>
            <person name="Fountain-Jones N.M."/>
            <person name="Garbe J.R."/>
            <person name="Macchietto M.G."/>
            <person name="Kania S.A."/>
            <person name="Gerhold R.W."/>
            <person name="Richards J.E."/>
            <person name="Wolf T.M."/>
        </authorList>
    </citation>
    <scope>NUCLEOTIDE SEQUENCE</scope>
    <source>
        <strain evidence="1">MNPRO001-30</strain>
        <tissue evidence="1">Meninges</tissue>
    </source>
</reference>
<gene>
    <name evidence="1" type="ORF">KIN20_019910</name>
</gene>
<evidence type="ECO:0000313" key="1">
    <source>
        <dbReference type="EMBL" id="KAJ1360826.1"/>
    </source>
</evidence>
<dbReference type="EMBL" id="JAHQIW010003978">
    <property type="protein sequence ID" value="KAJ1360826.1"/>
    <property type="molecule type" value="Genomic_DNA"/>
</dbReference>
<sequence>MNTENLVAICRFESRSRRKKLETFTLPPNRKKALDHGLQDGTLTRVTSHSDPTFSRGENLMSLSTVVRLCHGIRIRRSTRGRTTVDNYVKSPALEEANTVTLRTIKLNICPRQKIAQLGRYPTLASRS</sequence>
<organism evidence="1 2">
    <name type="scientific">Parelaphostrongylus tenuis</name>
    <name type="common">Meningeal worm</name>
    <dbReference type="NCBI Taxonomy" id="148309"/>
    <lineage>
        <taxon>Eukaryota</taxon>
        <taxon>Metazoa</taxon>
        <taxon>Ecdysozoa</taxon>
        <taxon>Nematoda</taxon>
        <taxon>Chromadorea</taxon>
        <taxon>Rhabditida</taxon>
        <taxon>Rhabditina</taxon>
        <taxon>Rhabditomorpha</taxon>
        <taxon>Strongyloidea</taxon>
        <taxon>Metastrongylidae</taxon>
        <taxon>Parelaphostrongylus</taxon>
    </lineage>
</organism>
<dbReference type="Proteomes" id="UP001196413">
    <property type="component" value="Unassembled WGS sequence"/>
</dbReference>
<dbReference type="AlphaFoldDB" id="A0AAD5N5E0"/>
<name>A0AAD5N5E0_PARTN</name>
<accession>A0AAD5N5E0</accession>
<protein>
    <submittedName>
        <fullName evidence="1">Uncharacterized protein</fullName>
    </submittedName>
</protein>
<keyword evidence="2" id="KW-1185">Reference proteome</keyword>
<proteinExistence type="predicted"/>
<evidence type="ECO:0000313" key="2">
    <source>
        <dbReference type="Proteomes" id="UP001196413"/>
    </source>
</evidence>
<comment type="caution">
    <text evidence="1">The sequence shown here is derived from an EMBL/GenBank/DDBJ whole genome shotgun (WGS) entry which is preliminary data.</text>
</comment>